<dbReference type="GO" id="GO:0005789">
    <property type="term" value="C:endoplasmic reticulum membrane"/>
    <property type="evidence" value="ECO:0007669"/>
    <property type="project" value="UniProtKB-SubCell"/>
</dbReference>
<dbReference type="STRING" id="1789683.A0A1X7R538"/>
<evidence type="ECO:0000256" key="8">
    <source>
        <dbReference type="SAM" id="MobiDB-lite"/>
    </source>
</evidence>
<feature type="compositionally biased region" description="Basic and acidic residues" evidence="8">
    <location>
        <begin position="586"/>
        <end position="597"/>
    </location>
</feature>
<evidence type="ECO:0000256" key="3">
    <source>
        <dbReference type="ARBA" id="ARBA00022729"/>
    </source>
</evidence>
<protein>
    <recommendedName>
        <fullName evidence="7">Endoplasmic reticulum lectin</fullName>
    </recommendedName>
    <alternativeName>
        <fullName evidence="7">Protein OS-9 homolog</fullName>
    </alternativeName>
</protein>
<keyword evidence="12" id="KW-1185">Reference proteome</keyword>
<dbReference type="Pfam" id="PF17880">
    <property type="entry name" value="Yos9_DD"/>
    <property type="match status" value="1"/>
</dbReference>
<feature type="domain" description="MRH" evidence="10">
    <location>
        <begin position="112"/>
        <end position="229"/>
    </location>
</feature>
<dbReference type="InterPro" id="IPR044865">
    <property type="entry name" value="MRH_dom"/>
</dbReference>
<dbReference type="Gene3D" id="3.10.310.60">
    <property type="match status" value="1"/>
</dbReference>
<dbReference type="GO" id="GO:0030970">
    <property type="term" value="P:retrograde protein transport, ER to cytosol"/>
    <property type="evidence" value="ECO:0007669"/>
    <property type="project" value="TreeGrafter"/>
</dbReference>
<proteinExistence type="inferred from homology"/>
<dbReference type="FunFam" id="2.70.130.10:FF:000031">
    <property type="entry name" value="Yos9p"/>
    <property type="match status" value="1"/>
</dbReference>
<comment type="similarity">
    <text evidence="2 7">Belongs to the OS-9 family.</text>
</comment>
<dbReference type="EMBL" id="FXLY01000005">
    <property type="protein sequence ID" value="SMN20346.1"/>
    <property type="molecule type" value="Genomic_DNA"/>
</dbReference>
<sequence length="597" mass="67811">MSLLLPFYLFFFYITRYVSANLLAPNEDPNAIDKYTIDYMSPCRWDSLFPDKSAGVNNGTFLEFGEDTLCFIEDNKKKSDSGDVDQDSKSLQDALQNTLDKAVNVLSDILDGYCIIYNNGFWTYRYCPGNEIVQLHNDSSDPQTLLYTLGKAKPDIKNREFQLLYNELGYYVSEFVGMGDICDVTGAHRLVEVQYVCGETHGIATIQWIRETKICQYEMQISVPELCDLELLSKNEDKKTANHLKCVRYDDQYGKTDKNMIDLLAEYDPTFLGYGIYFLQSLDENKRDTLMYTSDDLSGEIPKETFDRFGKAFNRMINQKMLVSPNGSPVVNGDIFTWMSEIFDITGTVISKLSIHVSEIGKAELHLDNDLLFPEPSNFVAYQSKTQNLAYLFQNEVTEGISNNNYDGDDIPDNYEQSSVSVTLKLANNKDVKITATRDGDKRVISLEALNPDANFELLNDQDRERLLDVILNSEELSPIMGQLGIGDFELQSARFDDTVLFEYSNLDDIDELLNEGENGNPFSPDVIPSLEETSSTETRTQVIYETHVISEEGSTDPSEEKIEYNNDEISDDIKSVNADIDETTVNDKKDIEHDEL</sequence>
<dbReference type="GO" id="GO:0005788">
    <property type="term" value="C:endoplasmic reticulum lumen"/>
    <property type="evidence" value="ECO:0007669"/>
    <property type="project" value="UniProtKB-UniRule"/>
</dbReference>
<feature type="signal peptide" evidence="9">
    <location>
        <begin position="1"/>
        <end position="20"/>
    </location>
</feature>
<keyword evidence="3 9" id="KW-0732">Signal</keyword>
<dbReference type="GO" id="GO:0030968">
    <property type="term" value="P:endoplasmic reticulum unfolded protein response"/>
    <property type="evidence" value="ECO:0007669"/>
    <property type="project" value="UniProtKB-UniRule"/>
</dbReference>
<evidence type="ECO:0000256" key="6">
    <source>
        <dbReference type="ARBA" id="ARBA00023157"/>
    </source>
</evidence>
<evidence type="ECO:0000313" key="11">
    <source>
        <dbReference type="EMBL" id="SMN20346.1"/>
    </source>
</evidence>
<dbReference type="Proteomes" id="UP000196158">
    <property type="component" value="Unassembled WGS sequence"/>
</dbReference>
<evidence type="ECO:0000313" key="12">
    <source>
        <dbReference type="Proteomes" id="UP000196158"/>
    </source>
</evidence>
<comment type="function">
    <text evidence="7">Lectin involved in the quality control of the secretory pathway. As a member of the endoplasmic reticulum-associated degradation lumenal (ERAD-L) surveillance system, targets misfolded endoplasmic reticulum lumenal glycoproteins for degradation.</text>
</comment>
<keyword evidence="7" id="KW-0472">Membrane</keyword>
<name>A0A1X7R538_9SACH</name>
<dbReference type="PANTHER" id="PTHR15414">
    <property type="entry name" value="OS-9-RELATED"/>
    <property type="match status" value="1"/>
</dbReference>
<organism evidence="11 12">
    <name type="scientific">Maudiozyma saulgeensis</name>
    <dbReference type="NCBI Taxonomy" id="1789683"/>
    <lineage>
        <taxon>Eukaryota</taxon>
        <taxon>Fungi</taxon>
        <taxon>Dikarya</taxon>
        <taxon>Ascomycota</taxon>
        <taxon>Saccharomycotina</taxon>
        <taxon>Saccharomycetes</taxon>
        <taxon>Saccharomycetales</taxon>
        <taxon>Saccharomycetaceae</taxon>
        <taxon>Maudiozyma</taxon>
    </lineage>
</organism>
<evidence type="ECO:0000256" key="2">
    <source>
        <dbReference type="ARBA" id="ARBA00009918"/>
    </source>
</evidence>
<evidence type="ECO:0000256" key="5">
    <source>
        <dbReference type="ARBA" id="ARBA00022824"/>
    </source>
</evidence>
<dbReference type="PROSITE" id="PS51914">
    <property type="entry name" value="MRH"/>
    <property type="match status" value="1"/>
</dbReference>
<dbReference type="Gene3D" id="2.70.130.10">
    <property type="entry name" value="Mannose-6-phosphate receptor binding domain"/>
    <property type="match status" value="1"/>
</dbReference>
<dbReference type="AlphaFoldDB" id="A0A1X7R538"/>
<accession>A0A1X7R538</accession>
<dbReference type="InterPro" id="IPR041039">
    <property type="entry name" value="Yos9_DD"/>
</dbReference>
<dbReference type="InterPro" id="IPR012913">
    <property type="entry name" value="OS9-like_dom"/>
</dbReference>
<keyword evidence="5 7" id="KW-0256">Endoplasmic reticulum</keyword>
<evidence type="ECO:0000259" key="10">
    <source>
        <dbReference type="PROSITE" id="PS51914"/>
    </source>
</evidence>
<evidence type="ECO:0000256" key="1">
    <source>
        <dbReference type="ARBA" id="ARBA00004367"/>
    </source>
</evidence>
<dbReference type="Pfam" id="PF07915">
    <property type="entry name" value="PRKCSH"/>
    <property type="match status" value="1"/>
</dbReference>
<dbReference type="OrthoDB" id="448954at2759"/>
<reference evidence="11 12" key="1">
    <citation type="submission" date="2017-04" db="EMBL/GenBank/DDBJ databases">
        <authorList>
            <person name="Afonso C.L."/>
            <person name="Miller P.J."/>
            <person name="Scott M.A."/>
            <person name="Spackman E."/>
            <person name="Goraichik I."/>
            <person name="Dimitrov K.M."/>
            <person name="Suarez D.L."/>
            <person name="Swayne D.E."/>
        </authorList>
    </citation>
    <scope>NUCLEOTIDE SEQUENCE [LARGE SCALE GENOMIC DNA]</scope>
</reference>
<dbReference type="PANTHER" id="PTHR15414:SF0">
    <property type="entry name" value="ENDOPLASMIC RETICULUM LECTIN 1"/>
    <property type="match status" value="1"/>
</dbReference>
<keyword evidence="6" id="KW-1015">Disulfide bond</keyword>
<comment type="subcellular location">
    <subcellularLocation>
        <location evidence="1 7">Endoplasmic reticulum membrane</location>
        <topology evidence="1 7">Peripheral membrane protein</topology>
        <orientation evidence="1 7">Lumenal side</orientation>
    </subcellularLocation>
</comment>
<evidence type="ECO:0000256" key="9">
    <source>
        <dbReference type="SAM" id="SignalP"/>
    </source>
</evidence>
<evidence type="ECO:0000256" key="7">
    <source>
        <dbReference type="RuleBase" id="RU369099"/>
    </source>
</evidence>
<dbReference type="InterPro" id="IPR009011">
    <property type="entry name" value="Man6P_isomerase_rcpt-bd_dom_sf"/>
</dbReference>
<keyword evidence="4 7" id="KW-0430">Lectin</keyword>
<gene>
    <name evidence="11" type="ORF">KASA_0N03080G</name>
</gene>
<dbReference type="GO" id="GO:0030246">
    <property type="term" value="F:carbohydrate binding"/>
    <property type="evidence" value="ECO:0007669"/>
    <property type="project" value="UniProtKB-UniRule"/>
</dbReference>
<feature type="region of interest" description="Disordered" evidence="8">
    <location>
        <begin position="551"/>
        <end position="597"/>
    </location>
</feature>
<evidence type="ECO:0000256" key="4">
    <source>
        <dbReference type="ARBA" id="ARBA00022734"/>
    </source>
</evidence>
<feature type="chain" id="PRO_5012372189" description="Endoplasmic reticulum lectin" evidence="9">
    <location>
        <begin position="21"/>
        <end position="597"/>
    </location>
</feature>
<dbReference type="InterPro" id="IPR045149">
    <property type="entry name" value="OS-9-like"/>
</dbReference>